<feature type="compositionally biased region" description="Basic and acidic residues" evidence="1">
    <location>
        <begin position="15"/>
        <end position="25"/>
    </location>
</feature>
<feature type="region of interest" description="Disordered" evidence="1">
    <location>
        <begin position="1"/>
        <end position="25"/>
    </location>
</feature>
<feature type="region of interest" description="Disordered" evidence="1">
    <location>
        <begin position="37"/>
        <end position="67"/>
    </location>
</feature>
<dbReference type="Proteomes" id="UP000215335">
    <property type="component" value="Unassembled WGS sequence"/>
</dbReference>
<feature type="compositionally biased region" description="Basic residues" evidence="1">
    <location>
        <begin position="54"/>
        <end position="67"/>
    </location>
</feature>
<evidence type="ECO:0000313" key="2">
    <source>
        <dbReference type="EMBL" id="OXU23033.1"/>
    </source>
</evidence>
<proteinExistence type="predicted"/>
<evidence type="ECO:0000313" key="3">
    <source>
        <dbReference type="Proteomes" id="UP000215335"/>
    </source>
</evidence>
<gene>
    <name evidence="2" type="ORF">TSAR_002142</name>
</gene>
<sequence length="67" mass="7473">MRDRSSFRGAARKIAGSDEQCRREEDVIPPVSVCTSARAADSERGKSGRPRSTTCRRARFSTRISSR</sequence>
<organism evidence="2 3">
    <name type="scientific">Trichomalopsis sarcophagae</name>
    <dbReference type="NCBI Taxonomy" id="543379"/>
    <lineage>
        <taxon>Eukaryota</taxon>
        <taxon>Metazoa</taxon>
        <taxon>Ecdysozoa</taxon>
        <taxon>Arthropoda</taxon>
        <taxon>Hexapoda</taxon>
        <taxon>Insecta</taxon>
        <taxon>Pterygota</taxon>
        <taxon>Neoptera</taxon>
        <taxon>Endopterygota</taxon>
        <taxon>Hymenoptera</taxon>
        <taxon>Apocrita</taxon>
        <taxon>Proctotrupomorpha</taxon>
        <taxon>Chalcidoidea</taxon>
        <taxon>Pteromalidae</taxon>
        <taxon>Pteromalinae</taxon>
        <taxon>Trichomalopsis</taxon>
    </lineage>
</organism>
<evidence type="ECO:0000256" key="1">
    <source>
        <dbReference type="SAM" id="MobiDB-lite"/>
    </source>
</evidence>
<keyword evidence="3" id="KW-1185">Reference proteome</keyword>
<name>A0A232EXF3_9HYME</name>
<comment type="caution">
    <text evidence="2">The sequence shown here is derived from an EMBL/GenBank/DDBJ whole genome shotgun (WGS) entry which is preliminary data.</text>
</comment>
<reference evidence="2 3" key="1">
    <citation type="journal article" date="2017" name="Curr. Biol.">
        <title>The Evolution of Venom by Co-option of Single-Copy Genes.</title>
        <authorList>
            <person name="Martinson E.O."/>
            <person name="Mrinalini"/>
            <person name="Kelkar Y.D."/>
            <person name="Chang C.H."/>
            <person name="Werren J.H."/>
        </authorList>
    </citation>
    <scope>NUCLEOTIDE SEQUENCE [LARGE SCALE GENOMIC DNA]</scope>
    <source>
        <strain evidence="2 3">Alberta</strain>
        <tissue evidence="2">Whole body</tissue>
    </source>
</reference>
<protein>
    <submittedName>
        <fullName evidence="2">Uncharacterized protein</fullName>
    </submittedName>
</protein>
<accession>A0A232EXF3</accession>
<dbReference type="EMBL" id="NNAY01001748">
    <property type="protein sequence ID" value="OXU23033.1"/>
    <property type="molecule type" value="Genomic_DNA"/>
</dbReference>
<dbReference type="AlphaFoldDB" id="A0A232EXF3"/>